<dbReference type="PANTHER" id="PTHR31190">
    <property type="entry name" value="DNA-BINDING DOMAIN"/>
    <property type="match status" value="1"/>
</dbReference>
<dbReference type="PRINTS" id="PR00367">
    <property type="entry name" value="ETHRSPELEMNT"/>
</dbReference>
<feature type="region of interest" description="Disordered" evidence="7">
    <location>
        <begin position="22"/>
        <end position="46"/>
    </location>
</feature>
<proteinExistence type="predicted"/>
<dbReference type="OrthoDB" id="1930739at2759"/>
<keyword evidence="10" id="KW-1185">Reference proteome</keyword>
<comment type="caution">
    <text evidence="9">The sequence shown here is derived from an EMBL/GenBank/DDBJ whole genome shotgun (WGS) entry which is preliminary data.</text>
</comment>
<feature type="region of interest" description="Disordered" evidence="7">
    <location>
        <begin position="59"/>
        <end position="102"/>
    </location>
</feature>
<dbReference type="SUPFAM" id="SSF54171">
    <property type="entry name" value="DNA-binding domain"/>
    <property type="match status" value="1"/>
</dbReference>
<reference evidence="10" key="1">
    <citation type="journal article" date="2019" name="Curr. Biol.">
        <title>Genome Sequence of Striga asiatica Provides Insight into the Evolution of Plant Parasitism.</title>
        <authorList>
            <person name="Yoshida S."/>
            <person name="Kim S."/>
            <person name="Wafula E.K."/>
            <person name="Tanskanen J."/>
            <person name="Kim Y.M."/>
            <person name="Honaas L."/>
            <person name="Yang Z."/>
            <person name="Spallek T."/>
            <person name="Conn C.E."/>
            <person name="Ichihashi Y."/>
            <person name="Cheong K."/>
            <person name="Cui S."/>
            <person name="Der J.P."/>
            <person name="Gundlach H."/>
            <person name="Jiao Y."/>
            <person name="Hori C."/>
            <person name="Ishida J.K."/>
            <person name="Kasahara H."/>
            <person name="Kiba T."/>
            <person name="Kim M.S."/>
            <person name="Koo N."/>
            <person name="Laohavisit A."/>
            <person name="Lee Y.H."/>
            <person name="Lumba S."/>
            <person name="McCourt P."/>
            <person name="Mortimer J.C."/>
            <person name="Mutuku J.M."/>
            <person name="Nomura T."/>
            <person name="Sasaki-Sekimoto Y."/>
            <person name="Seto Y."/>
            <person name="Wang Y."/>
            <person name="Wakatake T."/>
            <person name="Sakakibara H."/>
            <person name="Demura T."/>
            <person name="Yamaguchi S."/>
            <person name="Yoneyama K."/>
            <person name="Manabe R.I."/>
            <person name="Nelson D.C."/>
            <person name="Schulman A.H."/>
            <person name="Timko M.P."/>
            <person name="dePamphilis C.W."/>
            <person name="Choi D."/>
            <person name="Shirasu K."/>
        </authorList>
    </citation>
    <scope>NUCLEOTIDE SEQUENCE [LARGE SCALE GENOMIC DNA]</scope>
    <source>
        <strain evidence="10">cv. UVA1</strain>
    </source>
</reference>
<evidence type="ECO:0000256" key="5">
    <source>
        <dbReference type="ARBA" id="ARBA00023163"/>
    </source>
</evidence>
<comment type="subcellular location">
    <subcellularLocation>
        <location evidence="1">Nucleus</location>
    </subcellularLocation>
</comment>
<keyword evidence="3" id="KW-0805">Transcription regulation</keyword>
<feature type="region of interest" description="Disordered" evidence="7">
    <location>
        <begin position="151"/>
        <end position="178"/>
    </location>
</feature>
<evidence type="ECO:0000256" key="2">
    <source>
        <dbReference type="ARBA" id="ARBA00022821"/>
    </source>
</evidence>
<evidence type="ECO:0000256" key="4">
    <source>
        <dbReference type="ARBA" id="ARBA00023125"/>
    </source>
</evidence>
<keyword evidence="6" id="KW-0539">Nucleus</keyword>
<organism evidence="9 10">
    <name type="scientific">Striga asiatica</name>
    <name type="common">Asiatic witchweed</name>
    <name type="synonym">Buchnera asiatica</name>
    <dbReference type="NCBI Taxonomy" id="4170"/>
    <lineage>
        <taxon>Eukaryota</taxon>
        <taxon>Viridiplantae</taxon>
        <taxon>Streptophyta</taxon>
        <taxon>Embryophyta</taxon>
        <taxon>Tracheophyta</taxon>
        <taxon>Spermatophyta</taxon>
        <taxon>Magnoliopsida</taxon>
        <taxon>eudicotyledons</taxon>
        <taxon>Gunneridae</taxon>
        <taxon>Pentapetalae</taxon>
        <taxon>asterids</taxon>
        <taxon>lamiids</taxon>
        <taxon>Lamiales</taxon>
        <taxon>Orobanchaceae</taxon>
        <taxon>Buchnereae</taxon>
        <taxon>Striga</taxon>
    </lineage>
</organism>
<dbReference type="PANTHER" id="PTHR31190:SF421">
    <property type="entry name" value="ETHYLENE-RESPONSIVE TRANSCRIPTION FACTOR ERF110"/>
    <property type="match status" value="1"/>
</dbReference>
<dbReference type="InterPro" id="IPR001471">
    <property type="entry name" value="AP2/ERF_dom"/>
</dbReference>
<keyword evidence="4" id="KW-0238">DNA-binding</keyword>
<feature type="region of interest" description="Disordered" evidence="7">
    <location>
        <begin position="262"/>
        <end position="301"/>
    </location>
</feature>
<evidence type="ECO:0000256" key="1">
    <source>
        <dbReference type="ARBA" id="ARBA00004123"/>
    </source>
</evidence>
<dbReference type="AlphaFoldDB" id="A0A5A7PMM3"/>
<keyword evidence="5" id="KW-0804">Transcription</keyword>
<dbReference type="Gene3D" id="3.30.730.10">
    <property type="entry name" value="AP2/ERF domain"/>
    <property type="match status" value="1"/>
</dbReference>
<dbReference type="GO" id="GO:0005634">
    <property type="term" value="C:nucleus"/>
    <property type="evidence" value="ECO:0007669"/>
    <property type="project" value="UniProtKB-SubCell"/>
</dbReference>
<dbReference type="Pfam" id="PF00847">
    <property type="entry name" value="AP2"/>
    <property type="match status" value="1"/>
</dbReference>
<dbReference type="GO" id="GO:0003700">
    <property type="term" value="F:DNA-binding transcription factor activity"/>
    <property type="evidence" value="ECO:0007669"/>
    <property type="project" value="InterPro"/>
</dbReference>
<dbReference type="SMART" id="SM00380">
    <property type="entry name" value="AP2"/>
    <property type="match status" value="1"/>
</dbReference>
<dbReference type="GO" id="GO:0009873">
    <property type="term" value="P:ethylene-activated signaling pathway"/>
    <property type="evidence" value="ECO:0007669"/>
    <property type="project" value="InterPro"/>
</dbReference>
<gene>
    <name evidence="9" type="ORF">STAS_10203</name>
</gene>
<dbReference type="InterPro" id="IPR044808">
    <property type="entry name" value="ERF_plant"/>
</dbReference>
<dbReference type="Proteomes" id="UP000325081">
    <property type="component" value="Unassembled WGS sequence"/>
</dbReference>
<evidence type="ECO:0000313" key="9">
    <source>
        <dbReference type="EMBL" id="GER34020.1"/>
    </source>
</evidence>
<feature type="domain" description="AP2/ERF" evidence="8">
    <location>
        <begin position="94"/>
        <end position="151"/>
    </location>
</feature>
<protein>
    <submittedName>
        <fullName evidence="9">Ethylene-responsive transcription factor ERF112</fullName>
    </submittedName>
</protein>
<dbReference type="EMBL" id="BKCP01004849">
    <property type="protein sequence ID" value="GER34020.1"/>
    <property type="molecule type" value="Genomic_DNA"/>
</dbReference>
<evidence type="ECO:0000256" key="3">
    <source>
        <dbReference type="ARBA" id="ARBA00023015"/>
    </source>
</evidence>
<keyword evidence="2" id="KW-0611">Plant defense</keyword>
<dbReference type="InterPro" id="IPR016177">
    <property type="entry name" value="DNA-bd_dom_sf"/>
</dbReference>
<dbReference type="FunFam" id="3.30.730.10:FF:000001">
    <property type="entry name" value="Ethylene-responsive transcription factor 2"/>
    <property type="match status" value="1"/>
</dbReference>
<evidence type="ECO:0000256" key="6">
    <source>
        <dbReference type="ARBA" id="ARBA00023242"/>
    </source>
</evidence>
<evidence type="ECO:0000313" key="10">
    <source>
        <dbReference type="Proteomes" id="UP000325081"/>
    </source>
</evidence>
<evidence type="ECO:0000256" key="7">
    <source>
        <dbReference type="SAM" id="MobiDB-lite"/>
    </source>
</evidence>
<dbReference type="GO" id="GO:0006952">
    <property type="term" value="P:defense response"/>
    <property type="evidence" value="ECO:0007669"/>
    <property type="project" value="UniProtKB-KW"/>
</dbReference>
<name>A0A5A7PMM3_STRAF</name>
<dbReference type="InterPro" id="IPR036955">
    <property type="entry name" value="AP2/ERF_dom_sf"/>
</dbReference>
<dbReference type="CDD" id="cd00018">
    <property type="entry name" value="AP2"/>
    <property type="match status" value="1"/>
</dbReference>
<accession>A0A5A7PMM3</accession>
<dbReference type="GO" id="GO:0003677">
    <property type="term" value="F:DNA binding"/>
    <property type="evidence" value="ECO:0007669"/>
    <property type="project" value="UniProtKB-KW"/>
</dbReference>
<sequence length="301" mass="32970">MPPPYTGGGGVWGRNIGESYPLLEQSSSSSGVKRMHGREDGGAMLPEEVQRVYRGFGDSSSYVVKSEPPTTTTTTQPPPPPTTFAGTTGQRRQKYRGVRQRPWGKWAAEIRDPQKAARVWLGTFDTAEAAARAYDEAALRFRGHRAKLNFPEHARIPPPPQHPPPHHQLPAAPPPPLSEAAAARDYLEYSRLLQGSTDFQPPQSTSTSTSLESLFYYGSYQNQPSADYYYPSFPVFPSYDEPWFVSQSPSLNVDDSVPLVSGQTIRFGTPGEDRPAQGGGSGSDFPEGPRRFGHYPPSSSA</sequence>
<evidence type="ECO:0000259" key="8">
    <source>
        <dbReference type="PROSITE" id="PS51032"/>
    </source>
</evidence>
<dbReference type="PROSITE" id="PS51032">
    <property type="entry name" value="AP2_ERF"/>
    <property type="match status" value="1"/>
</dbReference>
<feature type="compositionally biased region" description="Pro residues" evidence="7">
    <location>
        <begin position="156"/>
        <end position="177"/>
    </location>
</feature>